<dbReference type="Pfam" id="PF00353">
    <property type="entry name" value="HemolysinCabind"/>
    <property type="match status" value="12"/>
</dbReference>
<dbReference type="InterPro" id="IPR011049">
    <property type="entry name" value="Serralysin-like_metalloprot_C"/>
</dbReference>
<dbReference type="HOGENOM" id="CLU_275820_0_0_5"/>
<protein>
    <submittedName>
        <fullName evidence="4">Hemolysin-type calcium-binding repeat family protein</fullName>
    </submittedName>
</protein>
<dbReference type="PROSITE" id="PS00330">
    <property type="entry name" value="HEMOLYSIN_CALCIUM"/>
    <property type="match status" value="9"/>
</dbReference>
<dbReference type="SUPFAM" id="SSF51120">
    <property type="entry name" value="beta-Roll"/>
    <property type="match status" value="6"/>
</dbReference>
<evidence type="ECO:0000256" key="1">
    <source>
        <dbReference type="ARBA" id="ARBA00004613"/>
    </source>
</evidence>
<comment type="subcellular location">
    <subcellularLocation>
        <location evidence="1">Secreted</location>
    </subcellularLocation>
</comment>
<dbReference type="InterPro" id="IPR050557">
    <property type="entry name" value="RTX_toxin/Mannuronan_C5-epim"/>
</dbReference>
<dbReference type="Gene3D" id="2.150.10.10">
    <property type="entry name" value="Serralysin-like metalloprotease, C-terminal"/>
    <property type="match status" value="8"/>
</dbReference>
<dbReference type="GO" id="GO:0005509">
    <property type="term" value="F:calcium ion binding"/>
    <property type="evidence" value="ECO:0007669"/>
    <property type="project" value="InterPro"/>
</dbReference>
<gene>
    <name evidence="4" type="ordered locus">MICA_1777</name>
</gene>
<dbReference type="InterPro" id="IPR001343">
    <property type="entry name" value="Hemolysn_Ca-bd"/>
</dbReference>
<keyword evidence="5" id="KW-1185">Reference proteome</keyword>
<dbReference type="PANTHER" id="PTHR38340:SF1">
    <property type="entry name" value="S-LAYER PROTEIN"/>
    <property type="match status" value="1"/>
</dbReference>
<dbReference type="PANTHER" id="PTHR38340">
    <property type="entry name" value="S-LAYER PROTEIN"/>
    <property type="match status" value="1"/>
</dbReference>
<keyword evidence="2" id="KW-0964">Secreted</keyword>
<reference evidence="4 5" key="1">
    <citation type="journal article" date="2011" name="BMC Genomics">
        <title>Genomic insights into an obligate epibiotic bacterial predator: Micavibrio aeruginosavorus ARL-13.</title>
        <authorList>
            <person name="Wang Z."/>
            <person name="Kadouri D."/>
            <person name="Wu M."/>
        </authorList>
    </citation>
    <scope>NUCLEOTIDE SEQUENCE [LARGE SCALE GENOMIC DNA]</scope>
    <source>
        <strain evidence="4 5">ARL-13</strain>
    </source>
</reference>
<organism evidence="4 5">
    <name type="scientific">Micavibrio aeruginosavorus (strain ARL-13)</name>
    <dbReference type="NCBI Taxonomy" id="856793"/>
    <lineage>
        <taxon>Bacteria</taxon>
        <taxon>Pseudomonadati</taxon>
        <taxon>Bdellovibrionota</taxon>
        <taxon>Bdellovibrionia</taxon>
        <taxon>Bdellovibrionales</taxon>
        <taxon>Pseudobdellovibrionaceae</taxon>
        <taxon>Micavibrio</taxon>
    </lineage>
</organism>
<dbReference type="GO" id="GO:0005576">
    <property type="term" value="C:extracellular region"/>
    <property type="evidence" value="ECO:0007669"/>
    <property type="project" value="UniProtKB-SubCell"/>
</dbReference>
<evidence type="ECO:0000313" key="5">
    <source>
        <dbReference type="Proteomes" id="UP000009286"/>
    </source>
</evidence>
<dbReference type="Proteomes" id="UP000009286">
    <property type="component" value="Chromosome"/>
</dbReference>
<sequence length="1296" mass="135907">MEKLTGDDFLQLGYLSNPRPQAGKGLTETFNGILDKILSQLVLQGDVGQVFEDAPIYDYTIGNFETLGDLSADFLDDLVDIALVTPDKMLFWENVLRIVVNAKGESNMTTADINALDAAIYASDSALSYTSVHASVFDENMVGITTYGDNADNTISGTIKNDRLYGNAGNDTINGDVGDDHIEGDDGNDVIGGGYGDDVIYGGNGNDQLTGHQGGDLIFGGNGDDTYNYNLGDGYDTIRETGNAELNDKIVFGAGIAITDLTFTRLSNNDLSIFIDAAGGQGEIVIENQFDVSSSTGSVETLVFSDTSTFDLTSLNFTLVGTNAAETLHGVTVAGQNADTIYGGGGNDFIYGYIGADTLYGGDGNDTIYGGGPSVTHYGETDSNILHGDAGNDTIYGSYGVDHIRGGTGNDILRGNRGNDEYYFNLGDGNDSIIEVDASGFGVTDTLNLGDGIDTDDVTIIREGSYNLKILINGGQDGSITLVDQFKTSSGVGAVEYIKFHDTTIWDLTTMSFGLVATDAAETIHGNNSGSGSPDDIIYAEGGNDIVYGYLGSDQLHGGDGNDVIHAGTTSSTYYGKTTTNYLYGDAGNDTIYGAYGVDHIYGGSGDDTLLGRLGNDHYYYVRAQGNDIIEDQGAVSGATNIDVIHLDESIDANDLTYVRDGNYNLKVLINGGSGGSITLVDQFTTGLSAKAVEFIQLSNGTQIDLRNMDFVLTATAAAETLYGTEVNSLKNDTIYGGGGNDTISGYLGSDTLYGGDGNDLIYGGGSSGTYFNETDSNYLYGESGTDTIWGSNGVDHIYGGADNDNLNGRLGADQYYYAQGEGDDIITESGKTDIDILNFDSSIEASEISYIRVGNTDLKILINGGSDGSILLSGQFSMSGSDAGVEFIKLDNDTEIDLRTLNYTLTGTSANETLNGTLTYSGGIDTIYGGGGNDTISGYLGSDTLYGGDGNDLIYGGGSSGTYFNETDTNYLYGESGTDTIWGSNGVDHIYGGADNDNLNGRLGADQYYYAQGEGDDIITESGKTDIDILNFDSSIEASEISYIRVGNTDLKILINGGTDGSILLSGQFSVSSSDAGLELIKLHDDTEIDLRTLNYTLTGTSANETLNGTLTYSGGIDTIYGGGGNDTISGYLGSDTLYGGDGNDLIYGGGSSGTYYNETDTNYLYGEAGTDTLYGSNGNDFLYGGDGSDTLTGRNGADTFVFLNGETGVDTITDFNVGQGDALDLSDLLGDFDPLTEAITDFVQITESGGNSALFVDRDGAGSTYGLQQIATIQGVTGLTDEAALYTNGTLLAA</sequence>
<evidence type="ECO:0000259" key="3">
    <source>
        <dbReference type="Pfam" id="PF06594"/>
    </source>
</evidence>
<dbReference type="eggNOG" id="COG2931">
    <property type="taxonomic scope" value="Bacteria"/>
</dbReference>
<name>G2KSU4_MICAA</name>
<dbReference type="InterPro" id="IPR018511">
    <property type="entry name" value="Hemolysin-typ_Ca-bd_CS"/>
</dbReference>
<dbReference type="STRING" id="856793.MICA_1777"/>
<dbReference type="EMBL" id="CP002382">
    <property type="protein sequence ID" value="AEP10089.1"/>
    <property type="molecule type" value="Genomic_DNA"/>
</dbReference>
<proteinExistence type="predicted"/>
<evidence type="ECO:0000256" key="2">
    <source>
        <dbReference type="ARBA" id="ARBA00022525"/>
    </source>
</evidence>
<dbReference type="Pfam" id="PF06594">
    <property type="entry name" value="HCBP_related"/>
    <property type="match status" value="1"/>
</dbReference>
<evidence type="ECO:0000313" key="4">
    <source>
        <dbReference type="EMBL" id="AEP10089.1"/>
    </source>
</evidence>
<dbReference type="NCBIfam" id="TIGR03661">
    <property type="entry name" value="T1SS_VCA0849"/>
    <property type="match status" value="1"/>
</dbReference>
<dbReference type="InterPro" id="IPR019960">
    <property type="entry name" value="T1SS_VCA0849"/>
</dbReference>
<dbReference type="KEGG" id="mai:MICA_1777"/>
<dbReference type="PRINTS" id="PR00313">
    <property type="entry name" value="CABNDNGRPT"/>
</dbReference>
<accession>G2KSU4</accession>
<dbReference type="InterPro" id="IPR010566">
    <property type="entry name" value="Haemolys_ca-bd"/>
</dbReference>
<feature type="domain" description="Haemolysin-type calcium binding-related" evidence="3">
    <location>
        <begin position="467"/>
        <end position="509"/>
    </location>
</feature>